<reference evidence="1 2" key="1">
    <citation type="journal article" date="2021" name="bioRxiv">
        <title>Chromosome-scale and haplotype-resolved genome assembly of a tetraploid potato cultivar.</title>
        <authorList>
            <person name="Sun H."/>
            <person name="Jiao W.-B."/>
            <person name="Krause K."/>
            <person name="Campoy J.A."/>
            <person name="Goel M."/>
            <person name="Folz-Donahue K."/>
            <person name="Kukat C."/>
            <person name="Huettel B."/>
            <person name="Schneeberger K."/>
        </authorList>
    </citation>
    <scope>NUCLEOTIDE SEQUENCE [LARGE SCALE GENOMIC DNA]</scope>
    <source>
        <strain evidence="1">SolTubOtavaFocal</strain>
        <tissue evidence="1">Leaves</tissue>
    </source>
</reference>
<dbReference type="Proteomes" id="UP000826656">
    <property type="component" value="Unassembled WGS sequence"/>
</dbReference>
<evidence type="ECO:0000313" key="1">
    <source>
        <dbReference type="EMBL" id="KAH0758757.1"/>
    </source>
</evidence>
<accession>A0ABQ7V3T4</accession>
<name>A0ABQ7V3T4_SOLTU</name>
<gene>
    <name evidence="1" type="ORF">KY290_022250</name>
</gene>
<organism evidence="1 2">
    <name type="scientific">Solanum tuberosum</name>
    <name type="common">Potato</name>
    <dbReference type="NCBI Taxonomy" id="4113"/>
    <lineage>
        <taxon>Eukaryota</taxon>
        <taxon>Viridiplantae</taxon>
        <taxon>Streptophyta</taxon>
        <taxon>Embryophyta</taxon>
        <taxon>Tracheophyta</taxon>
        <taxon>Spermatophyta</taxon>
        <taxon>Magnoliopsida</taxon>
        <taxon>eudicotyledons</taxon>
        <taxon>Gunneridae</taxon>
        <taxon>Pentapetalae</taxon>
        <taxon>asterids</taxon>
        <taxon>lamiids</taxon>
        <taxon>Solanales</taxon>
        <taxon>Solanaceae</taxon>
        <taxon>Solanoideae</taxon>
        <taxon>Solaneae</taxon>
        <taxon>Solanum</taxon>
    </lineage>
</organism>
<dbReference type="EMBL" id="JAIVGD010000015">
    <property type="protein sequence ID" value="KAH0758757.1"/>
    <property type="molecule type" value="Genomic_DNA"/>
</dbReference>
<evidence type="ECO:0000313" key="2">
    <source>
        <dbReference type="Proteomes" id="UP000826656"/>
    </source>
</evidence>
<sequence length="73" mass="8090">MTNNPSCSYAFVVDQANFNFSKSYLSSLQNTKKLPLVLDWAVGEDKCKIAKTNSTAYPCHDVPACKDMMGIHT</sequence>
<protein>
    <submittedName>
        <fullName evidence="1">Uncharacterized protein</fullName>
    </submittedName>
</protein>
<proteinExistence type="predicted"/>
<comment type="caution">
    <text evidence="1">The sequence shown here is derived from an EMBL/GenBank/DDBJ whole genome shotgun (WGS) entry which is preliminary data.</text>
</comment>
<keyword evidence="2" id="KW-1185">Reference proteome</keyword>